<sequence length="150" mass="16042">MAYIYNLGKFTEWPPAALGPPGRPITLCMMGDTDYLTLALAAIENRPMQGRELRVRHMSYLGEPLGCQILFVSRSEEKHLAEILPAAHAGAALTVSDIADFADVGGIVGLLPAAAPDGKMEFEINAGVARQAGLRLSSQVLKLARNVVGR</sequence>
<dbReference type="InterPro" id="IPR025293">
    <property type="entry name" value="YfiR/HmsC-like"/>
</dbReference>
<keyword evidence="2" id="KW-1185">Reference proteome</keyword>
<name>A0A1I4NCK7_9BURK</name>
<evidence type="ECO:0000313" key="1">
    <source>
        <dbReference type="EMBL" id="SFM12963.1"/>
    </source>
</evidence>
<dbReference type="EMBL" id="FOTW01000013">
    <property type="protein sequence ID" value="SFM12963.1"/>
    <property type="molecule type" value="Genomic_DNA"/>
</dbReference>
<proteinExistence type="predicted"/>
<dbReference type="Pfam" id="PF13689">
    <property type="entry name" value="DUF4154"/>
    <property type="match status" value="1"/>
</dbReference>
<dbReference type="Proteomes" id="UP000199470">
    <property type="component" value="Unassembled WGS sequence"/>
</dbReference>
<accession>A0A1I4NCK7</accession>
<gene>
    <name evidence="1" type="ORF">SAMN02982985_02842</name>
</gene>
<protein>
    <recommendedName>
        <fullName evidence="3">DUF4154 domain-containing protein</fullName>
    </recommendedName>
</protein>
<dbReference type="STRING" id="758825.SAMN02982985_02842"/>
<dbReference type="AlphaFoldDB" id="A0A1I4NCK7"/>
<reference evidence="1 2" key="1">
    <citation type="submission" date="2016-10" db="EMBL/GenBank/DDBJ databases">
        <authorList>
            <person name="de Groot N.N."/>
        </authorList>
    </citation>
    <scope>NUCLEOTIDE SEQUENCE [LARGE SCALE GENOMIC DNA]</scope>
    <source>
        <strain evidence="1 2">ATCC 43154</strain>
    </source>
</reference>
<evidence type="ECO:0008006" key="3">
    <source>
        <dbReference type="Google" id="ProtNLM"/>
    </source>
</evidence>
<evidence type="ECO:0000313" key="2">
    <source>
        <dbReference type="Proteomes" id="UP000199470"/>
    </source>
</evidence>
<organism evidence="1 2">
    <name type="scientific">Rugamonas rubra</name>
    <dbReference type="NCBI Taxonomy" id="758825"/>
    <lineage>
        <taxon>Bacteria</taxon>
        <taxon>Pseudomonadati</taxon>
        <taxon>Pseudomonadota</taxon>
        <taxon>Betaproteobacteria</taxon>
        <taxon>Burkholderiales</taxon>
        <taxon>Oxalobacteraceae</taxon>
        <taxon>Telluria group</taxon>
        <taxon>Rugamonas</taxon>
    </lineage>
</organism>